<evidence type="ECO:0000256" key="1">
    <source>
        <dbReference type="SAM" id="MobiDB-lite"/>
    </source>
</evidence>
<proteinExistence type="predicted"/>
<gene>
    <name evidence="2" type="ORF">GYMLUDRAFT_261500</name>
</gene>
<name>A0A0D0BXV1_9AGAR</name>
<feature type="region of interest" description="Disordered" evidence="1">
    <location>
        <begin position="1"/>
        <end position="26"/>
    </location>
</feature>
<dbReference type="HOGENOM" id="CLU_1586667_0_0_1"/>
<dbReference type="EMBL" id="KN834775">
    <property type="protein sequence ID" value="KIK60526.1"/>
    <property type="molecule type" value="Genomic_DNA"/>
</dbReference>
<feature type="region of interest" description="Disordered" evidence="1">
    <location>
        <begin position="75"/>
        <end position="117"/>
    </location>
</feature>
<organism evidence="2 3">
    <name type="scientific">Collybiopsis luxurians FD-317 M1</name>
    <dbReference type="NCBI Taxonomy" id="944289"/>
    <lineage>
        <taxon>Eukaryota</taxon>
        <taxon>Fungi</taxon>
        <taxon>Dikarya</taxon>
        <taxon>Basidiomycota</taxon>
        <taxon>Agaricomycotina</taxon>
        <taxon>Agaricomycetes</taxon>
        <taxon>Agaricomycetidae</taxon>
        <taxon>Agaricales</taxon>
        <taxon>Marasmiineae</taxon>
        <taxon>Omphalotaceae</taxon>
        <taxon>Collybiopsis</taxon>
        <taxon>Collybiopsis luxurians</taxon>
    </lineage>
</organism>
<accession>A0A0D0BXV1</accession>
<evidence type="ECO:0000313" key="2">
    <source>
        <dbReference type="EMBL" id="KIK60526.1"/>
    </source>
</evidence>
<reference evidence="2 3" key="1">
    <citation type="submission" date="2014-04" db="EMBL/GenBank/DDBJ databases">
        <title>Evolutionary Origins and Diversification of the Mycorrhizal Mutualists.</title>
        <authorList>
            <consortium name="DOE Joint Genome Institute"/>
            <consortium name="Mycorrhizal Genomics Consortium"/>
            <person name="Kohler A."/>
            <person name="Kuo A."/>
            <person name="Nagy L.G."/>
            <person name="Floudas D."/>
            <person name="Copeland A."/>
            <person name="Barry K.W."/>
            <person name="Cichocki N."/>
            <person name="Veneault-Fourrey C."/>
            <person name="LaButti K."/>
            <person name="Lindquist E.A."/>
            <person name="Lipzen A."/>
            <person name="Lundell T."/>
            <person name="Morin E."/>
            <person name="Murat C."/>
            <person name="Riley R."/>
            <person name="Ohm R."/>
            <person name="Sun H."/>
            <person name="Tunlid A."/>
            <person name="Henrissat B."/>
            <person name="Grigoriev I.V."/>
            <person name="Hibbett D.S."/>
            <person name="Martin F."/>
        </authorList>
    </citation>
    <scope>NUCLEOTIDE SEQUENCE [LARGE SCALE GENOMIC DNA]</scope>
    <source>
        <strain evidence="2 3">FD-317 M1</strain>
    </source>
</reference>
<feature type="compositionally biased region" description="Acidic residues" evidence="1">
    <location>
        <begin position="93"/>
        <end position="104"/>
    </location>
</feature>
<sequence length="168" mass="18504">MHQDASDRRFKKARHDNGNGVTQLDSMSAAPDSFLTSSSHLAHGIDLASAPPEVLPYIAETEGFDEVSGGIAVDEESGDVQEGEIGLAHEGVGEDDEEDEEEQGDSSPNINGRTHRIPKPFPAWLQNEFNRLVHASGPENQYADGRPPLYHDLETFYFPRPAKFFLLT</sequence>
<dbReference type="AlphaFoldDB" id="A0A0D0BXV1"/>
<dbReference type="Proteomes" id="UP000053593">
    <property type="component" value="Unassembled WGS sequence"/>
</dbReference>
<protein>
    <submittedName>
        <fullName evidence="2">Uncharacterized protein</fullName>
    </submittedName>
</protein>
<evidence type="ECO:0000313" key="3">
    <source>
        <dbReference type="Proteomes" id="UP000053593"/>
    </source>
</evidence>
<keyword evidence="3" id="KW-1185">Reference proteome</keyword>